<dbReference type="InterPro" id="IPR036390">
    <property type="entry name" value="WH_DNA-bd_sf"/>
</dbReference>
<dbReference type="SUPFAM" id="SSF46785">
    <property type="entry name" value="Winged helix' DNA-binding domain"/>
    <property type="match status" value="1"/>
</dbReference>
<dbReference type="InterPro" id="IPR050508">
    <property type="entry name" value="Methyltransf_Superfamily"/>
</dbReference>
<dbReference type="InterPro" id="IPR001845">
    <property type="entry name" value="HTH_ArsR_DNA-bd_dom"/>
</dbReference>
<feature type="domain" description="HTH arsR-type" evidence="1">
    <location>
        <begin position="1"/>
        <end position="92"/>
    </location>
</feature>
<organism evidence="2 3">
    <name type="scientific">Blastomonas natatoria</name>
    <dbReference type="NCBI Taxonomy" id="34015"/>
    <lineage>
        <taxon>Bacteria</taxon>
        <taxon>Pseudomonadati</taxon>
        <taxon>Pseudomonadota</taxon>
        <taxon>Alphaproteobacteria</taxon>
        <taxon>Sphingomonadales</taxon>
        <taxon>Sphingomonadaceae</taxon>
        <taxon>Blastomonas</taxon>
    </lineage>
</organism>
<accession>A0A2V3UX12</accession>
<dbReference type="OrthoDB" id="9789575at2"/>
<evidence type="ECO:0000259" key="1">
    <source>
        <dbReference type="PROSITE" id="PS50987"/>
    </source>
</evidence>
<dbReference type="InterPro" id="IPR036388">
    <property type="entry name" value="WH-like_DNA-bd_sf"/>
</dbReference>
<dbReference type="PRINTS" id="PR00778">
    <property type="entry name" value="HTHARSR"/>
</dbReference>
<dbReference type="Pfam" id="PF01022">
    <property type="entry name" value="HTH_5"/>
    <property type="match status" value="1"/>
</dbReference>
<name>A0A2V3UX12_9SPHN</name>
<proteinExistence type="predicted"/>
<dbReference type="RefSeq" id="WP_110299302.1">
    <property type="nucleotide sequence ID" value="NZ_QJJM01000009.1"/>
</dbReference>
<dbReference type="EMBL" id="QJJM01000009">
    <property type="protein sequence ID" value="PXW73767.1"/>
    <property type="molecule type" value="Genomic_DNA"/>
</dbReference>
<dbReference type="InterPro" id="IPR013216">
    <property type="entry name" value="Methyltransf_11"/>
</dbReference>
<sequence>MDMGTLFRALADDSRLRIMLLLQVMELSVGELAQVLEQSQPRVSRHVRILAEAGLAERHKEGSWVFLRPALPRRDHEAARLLDAFLRREDAVGETLCAQHASDRAQLDAIRSVRDQRAADFFAQHAGEWDAIRSLYLPEAEVEAALAALIGDRPLGRLLDIGTGTGRMIELFGPIADHSTALDRSPEMLRLARAKLQHMQGGTVDLIQADFYALPLADGAADTILLHQVLHYAQNPQAVLDEAGRVAAPGAHIAIVDFAAHALEELRERDAHARLGFSDEAMTALLAHAGFDLAETCSLSGGTLTVKIWLGQHRGEPARIHPHSRTPETPRKAAA</sequence>
<dbReference type="InterPro" id="IPR011991">
    <property type="entry name" value="ArsR-like_HTH"/>
</dbReference>
<dbReference type="NCBIfam" id="NF033788">
    <property type="entry name" value="HTH_metalloreg"/>
    <property type="match status" value="1"/>
</dbReference>
<dbReference type="CDD" id="cd02440">
    <property type="entry name" value="AdoMet_MTases"/>
    <property type="match status" value="1"/>
</dbReference>
<dbReference type="SUPFAM" id="SSF53335">
    <property type="entry name" value="S-adenosyl-L-methionine-dependent methyltransferases"/>
    <property type="match status" value="1"/>
</dbReference>
<dbReference type="GO" id="GO:0003700">
    <property type="term" value="F:DNA-binding transcription factor activity"/>
    <property type="evidence" value="ECO:0007669"/>
    <property type="project" value="InterPro"/>
</dbReference>
<keyword evidence="3" id="KW-1185">Reference proteome</keyword>
<gene>
    <name evidence="2" type="ORF">C7451_10953</name>
</gene>
<dbReference type="AlphaFoldDB" id="A0A2V3UX12"/>
<evidence type="ECO:0000313" key="2">
    <source>
        <dbReference type="EMBL" id="PXW73767.1"/>
    </source>
</evidence>
<evidence type="ECO:0000313" key="3">
    <source>
        <dbReference type="Proteomes" id="UP000248014"/>
    </source>
</evidence>
<dbReference type="Proteomes" id="UP000248014">
    <property type="component" value="Unassembled WGS sequence"/>
</dbReference>
<dbReference type="Gene3D" id="3.40.50.150">
    <property type="entry name" value="Vaccinia Virus protein VP39"/>
    <property type="match status" value="1"/>
</dbReference>
<dbReference type="Gene3D" id="1.10.10.10">
    <property type="entry name" value="Winged helix-like DNA-binding domain superfamily/Winged helix DNA-binding domain"/>
    <property type="match status" value="1"/>
</dbReference>
<reference evidence="2 3" key="1">
    <citation type="submission" date="2018-05" db="EMBL/GenBank/DDBJ databases">
        <title>Genomic Encyclopedia of Type Strains, Phase IV (KMG-IV): sequencing the most valuable type-strain genomes for metagenomic binning, comparative biology and taxonomic classification.</title>
        <authorList>
            <person name="Goeker M."/>
        </authorList>
    </citation>
    <scope>NUCLEOTIDE SEQUENCE [LARGE SCALE GENOMIC DNA]</scope>
    <source>
        <strain evidence="2 3">DSM 3183</strain>
    </source>
</reference>
<dbReference type="Pfam" id="PF08241">
    <property type="entry name" value="Methyltransf_11"/>
    <property type="match status" value="1"/>
</dbReference>
<dbReference type="GO" id="GO:0008757">
    <property type="term" value="F:S-adenosylmethionine-dependent methyltransferase activity"/>
    <property type="evidence" value="ECO:0007669"/>
    <property type="project" value="InterPro"/>
</dbReference>
<dbReference type="CDD" id="cd00090">
    <property type="entry name" value="HTH_ARSR"/>
    <property type="match status" value="1"/>
</dbReference>
<comment type="caution">
    <text evidence="2">The sequence shown here is derived from an EMBL/GenBank/DDBJ whole genome shotgun (WGS) entry which is preliminary data.</text>
</comment>
<dbReference type="PANTHER" id="PTHR42912:SF93">
    <property type="entry name" value="N6-ADENOSINE-METHYLTRANSFERASE TMT1A"/>
    <property type="match status" value="1"/>
</dbReference>
<dbReference type="SMART" id="SM00418">
    <property type="entry name" value="HTH_ARSR"/>
    <property type="match status" value="1"/>
</dbReference>
<protein>
    <submittedName>
        <fullName evidence="2">Regulatory ArsR family protein</fullName>
    </submittedName>
</protein>
<dbReference type="PROSITE" id="PS50987">
    <property type="entry name" value="HTH_ARSR_2"/>
    <property type="match status" value="1"/>
</dbReference>
<dbReference type="PANTHER" id="PTHR42912">
    <property type="entry name" value="METHYLTRANSFERASE"/>
    <property type="match status" value="1"/>
</dbReference>
<dbReference type="InterPro" id="IPR029063">
    <property type="entry name" value="SAM-dependent_MTases_sf"/>
</dbReference>